<keyword evidence="2" id="KW-0812">Transmembrane</keyword>
<protein>
    <submittedName>
        <fullName evidence="3">Uncharacterized protein</fullName>
    </submittedName>
</protein>
<evidence type="ECO:0000256" key="2">
    <source>
        <dbReference type="SAM" id="Phobius"/>
    </source>
</evidence>
<keyword evidence="2" id="KW-0472">Membrane</keyword>
<gene>
    <name evidence="3" type="ORF">GCM10009710_31200</name>
</gene>
<evidence type="ECO:0000313" key="4">
    <source>
        <dbReference type="Proteomes" id="UP001501057"/>
    </source>
</evidence>
<organism evidence="3 4">
    <name type="scientific">Aeromicrobium alkaliterrae</name>
    <dbReference type="NCBI Taxonomy" id="302168"/>
    <lineage>
        <taxon>Bacteria</taxon>
        <taxon>Bacillati</taxon>
        <taxon>Actinomycetota</taxon>
        <taxon>Actinomycetes</taxon>
        <taxon>Propionibacteriales</taxon>
        <taxon>Nocardioidaceae</taxon>
        <taxon>Aeromicrobium</taxon>
    </lineage>
</organism>
<keyword evidence="4" id="KW-1185">Reference proteome</keyword>
<dbReference type="EMBL" id="BAAAME010000005">
    <property type="protein sequence ID" value="GAA1748889.1"/>
    <property type="molecule type" value="Genomic_DNA"/>
</dbReference>
<comment type="caution">
    <text evidence="3">The sequence shown here is derived from an EMBL/GenBank/DDBJ whole genome shotgun (WGS) entry which is preliminary data.</text>
</comment>
<feature type="region of interest" description="Disordered" evidence="1">
    <location>
        <begin position="1"/>
        <end position="68"/>
    </location>
</feature>
<feature type="transmembrane region" description="Helical" evidence="2">
    <location>
        <begin position="79"/>
        <end position="101"/>
    </location>
</feature>
<dbReference type="Proteomes" id="UP001501057">
    <property type="component" value="Unassembled WGS sequence"/>
</dbReference>
<evidence type="ECO:0000313" key="3">
    <source>
        <dbReference type="EMBL" id="GAA1748889.1"/>
    </source>
</evidence>
<name>A0ABN2K5S3_9ACTN</name>
<sequence length="143" mass="15174">MTPAPDRRDEDASRDVDETSEESFPASDPPPTWASAGETETPPEQDAEPASRVRDDGTLEDPPPIPPARRRRLVHRVTLWWGLVMLVAVALVATAVVGLAIGGDDQAGRTVVFTAAGLVGAALALIATIWRGKVGDDLDEAKL</sequence>
<reference evidence="3 4" key="1">
    <citation type="journal article" date="2019" name="Int. J. Syst. Evol. Microbiol.">
        <title>The Global Catalogue of Microorganisms (GCM) 10K type strain sequencing project: providing services to taxonomists for standard genome sequencing and annotation.</title>
        <authorList>
            <consortium name="The Broad Institute Genomics Platform"/>
            <consortium name="The Broad Institute Genome Sequencing Center for Infectious Disease"/>
            <person name="Wu L."/>
            <person name="Ma J."/>
        </authorList>
    </citation>
    <scope>NUCLEOTIDE SEQUENCE [LARGE SCALE GENOMIC DNA]</scope>
    <source>
        <strain evidence="3 4">JCM 13518</strain>
    </source>
</reference>
<feature type="transmembrane region" description="Helical" evidence="2">
    <location>
        <begin position="107"/>
        <end position="130"/>
    </location>
</feature>
<accession>A0ABN2K5S3</accession>
<proteinExistence type="predicted"/>
<dbReference type="RefSeq" id="WP_344203251.1">
    <property type="nucleotide sequence ID" value="NZ_BAAAME010000005.1"/>
</dbReference>
<keyword evidence="2" id="KW-1133">Transmembrane helix</keyword>
<evidence type="ECO:0000256" key="1">
    <source>
        <dbReference type="SAM" id="MobiDB-lite"/>
    </source>
</evidence>
<feature type="compositionally biased region" description="Basic and acidic residues" evidence="1">
    <location>
        <begin position="1"/>
        <end position="17"/>
    </location>
</feature>